<dbReference type="SUPFAM" id="SSF56176">
    <property type="entry name" value="FAD-binding/transporter-associated domain-like"/>
    <property type="match status" value="1"/>
</dbReference>
<organism evidence="2">
    <name type="scientific">uncultured Phycisphaerae bacterium</name>
    <dbReference type="NCBI Taxonomy" id="904963"/>
    <lineage>
        <taxon>Bacteria</taxon>
        <taxon>Pseudomonadati</taxon>
        <taxon>Planctomycetota</taxon>
        <taxon>Phycisphaerae</taxon>
        <taxon>environmental samples</taxon>
    </lineage>
</organism>
<feature type="domain" description="FAD-binding PCMH-type" evidence="1">
    <location>
        <begin position="15"/>
        <end position="207"/>
    </location>
</feature>
<dbReference type="InterPro" id="IPR016169">
    <property type="entry name" value="FAD-bd_PCMH_sub2"/>
</dbReference>
<dbReference type="PANTHER" id="PTHR43762:SF1">
    <property type="entry name" value="D-ARABINONO-1,4-LACTONE OXIDASE"/>
    <property type="match status" value="1"/>
</dbReference>
<dbReference type="Pfam" id="PF01565">
    <property type="entry name" value="FAD_binding_4"/>
    <property type="match status" value="1"/>
</dbReference>
<dbReference type="EMBL" id="CADCUQ010000761">
    <property type="protein sequence ID" value="CAA9428044.1"/>
    <property type="molecule type" value="Genomic_DNA"/>
</dbReference>
<dbReference type="InterPro" id="IPR006094">
    <property type="entry name" value="Oxid_FAD_bind_N"/>
</dbReference>
<proteinExistence type="predicted"/>
<reference evidence="2" key="1">
    <citation type="submission" date="2020-02" db="EMBL/GenBank/DDBJ databases">
        <authorList>
            <person name="Meier V. D."/>
        </authorList>
    </citation>
    <scope>NUCLEOTIDE SEQUENCE</scope>
    <source>
        <strain evidence="2">AVDCRST_MAG64</strain>
    </source>
</reference>
<protein>
    <submittedName>
        <fullName evidence="2">Oxidoreductase</fullName>
    </submittedName>
</protein>
<dbReference type="InterPro" id="IPR036318">
    <property type="entry name" value="FAD-bd_PCMH-like_sf"/>
</dbReference>
<dbReference type="Gene3D" id="3.30.465.10">
    <property type="match status" value="1"/>
</dbReference>
<dbReference type="AlphaFoldDB" id="A0A6J4Q4J5"/>
<name>A0A6J4Q4J5_9BACT</name>
<feature type="non-terminal residue" evidence="2">
    <location>
        <position position="436"/>
    </location>
</feature>
<dbReference type="GO" id="GO:0080049">
    <property type="term" value="F:L-gulono-1,4-lactone dehydrogenase activity"/>
    <property type="evidence" value="ECO:0007669"/>
    <property type="project" value="TreeGrafter"/>
</dbReference>
<evidence type="ECO:0000259" key="1">
    <source>
        <dbReference type="PROSITE" id="PS51387"/>
    </source>
</evidence>
<dbReference type="GO" id="GO:0071949">
    <property type="term" value="F:FAD binding"/>
    <property type="evidence" value="ECO:0007669"/>
    <property type="project" value="InterPro"/>
</dbReference>
<sequence length="436" mass="46806">MPRFVQQQLAGWGNYRHDPCRVYRPEKRAELREVLLDGAGEVKTRGGAAGLSDAGDGVPAARSDVIARGLGRSYGDSATNADGGVLLQTRMDCLLDFDPATGVLEAEGGVSFANLIELMLPRGYFLPVTPGTKFVTLGGAIAADVHGKNHHGEGTIGNFVQSLRLMTADGSVLTCSPGENADVFWATVGGMGLTGVILTAKLKMIPVSSAYASVEYRKAANLDDALAKFADPAYAERKYSVAWIDCLASGSSLGRCVIMDGEHLSAADLPEKLRADPLALPDKRSKSVPVNFPGFALNKLSVKLFNKSYYWSQPTGRKVVDLDTYFYPLDGIQNWNRIYGKRGFIQYQALFPPATAAQGLKELLEKLSASGNASFLAVLKRTGEQGPGMLSYPFAGYTLALDLPNTGERLDALVRSLDATLLKHGGRLYLAKDSTM</sequence>
<dbReference type="GO" id="GO:0016899">
    <property type="term" value="F:oxidoreductase activity, acting on the CH-OH group of donors, oxygen as acceptor"/>
    <property type="evidence" value="ECO:0007669"/>
    <property type="project" value="InterPro"/>
</dbReference>
<dbReference type="InterPro" id="IPR010031">
    <property type="entry name" value="FAD_lactone_oxidase-like"/>
</dbReference>
<dbReference type="PANTHER" id="PTHR43762">
    <property type="entry name" value="L-GULONOLACTONE OXIDASE"/>
    <property type="match status" value="1"/>
</dbReference>
<dbReference type="PROSITE" id="PS51387">
    <property type="entry name" value="FAD_PCMH"/>
    <property type="match status" value="1"/>
</dbReference>
<evidence type="ECO:0000313" key="2">
    <source>
        <dbReference type="EMBL" id="CAA9428044.1"/>
    </source>
</evidence>
<gene>
    <name evidence="2" type="ORF">AVDCRST_MAG64-3286</name>
</gene>
<accession>A0A6J4Q4J5</accession>
<dbReference type="InterPro" id="IPR016166">
    <property type="entry name" value="FAD-bd_PCMH"/>
</dbReference>